<gene>
    <name evidence="1" type="ORF">LCGC14_1758880</name>
</gene>
<organism evidence="1">
    <name type="scientific">marine sediment metagenome</name>
    <dbReference type="NCBI Taxonomy" id="412755"/>
    <lineage>
        <taxon>unclassified sequences</taxon>
        <taxon>metagenomes</taxon>
        <taxon>ecological metagenomes</taxon>
    </lineage>
</organism>
<sequence length="64" mass="7720">MNTTILSLEIRVGILEDRLACIERYSNRSQRKRDRVTQQLEVVRAELKKEKESYYEFLRMRCPG</sequence>
<protein>
    <submittedName>
        <fullName evidence="1">Uncharacterized protein</fullName>
    </submittedName>
</protein>
<dbReference type="EMBL" id="LAZR01016333">
    <property type="protein sequence ID" value="KKM04967.1"/>
    <property type="molecule type" value="Genomic_DNA"/>
</dbReference>
<comment type="caution">
    <text evidence="1">The sequence shown here is derived from an EMBL/GenBank/DDBJ whole genome shotgun (WGS) entry which is preliminary data.</text>
</comment>
<name>A0A0F9HNY4_9ZZZZ</name>
<proteinExistence type="predicted"/>
<accession>A0A0F9HNY4</accession>
<reference evidence="1" key="1">
    <citation type="journal article" date="2015" name="Nature">
        <title>Complex archaea that bridge the gap between prokaryotes and eukaryotes.</title>
        <authorList>
            <person name="Spang A."/>
            <person name="Saw J.H."/>
            <person name="Jorgensen S.L."/>
            <person name="Zaremba-Niedzwiedzka K."/>
            <person name="Martijn J."/>
            <person name="Lind A.E."/>
            <person name="van Eijk R."/>
            <person name="Schleper C."/>
            <person name="Guy L."/>
            <person name="Ettema T.J."/>
        </authorList>
    </citation>
    <scope>NUCLEOTIDE SEQUENCE</scope>
</reference>
<dbReference type="AlphaFoldDB" id="A0A0F9HNY4"/>
<evidence type="ECO:0000313" key="1">
    <source>
        <dbReference type="EMBL" id="KKM04967.1"/>
    </source>
</evidence>